<feature type="region of interest" description="Disordered" evidence="1">
    <location>
        <begin position="274"/>
        <end position="311"/>
    </location>
</feature>
<keyword evidence="2" id="KW-1133">Transmembrane helix</keyword>
<feature type="transmembrane region" description="Helical" evidence="2">
    <location>
        <begin position="248"/>
        <end position="266"/>
    </location>
</feature>
<dbReference type="RefSeq" id="WP_089693596.1">
    <property type="nucleotide sequence ID" value="NZ_FNHL01000001.1"/>
</dbReference>
<evidence type="ECO:0008006" key="7">
    <source>
        <dbReference type="Google" id="ProtNLM"/>
    </source>
</evidence>
<dbReference type="AlphaFoldDB" id="A0A1G9PKM6"/>
<reference evidence="6" key="1">
    <citation type="submission" date="2016-10" db="EMBL/GenBank/DDBJ databases">
        <authorList>
            <person name="Varghese N."/>
            <person name="Submissions S."/>
        </authorList>
    </citation>
    <scope>NUCLEOTIDE SEQUENCE [LARGE SCALE GENOMIC DNA]</scope>
    <source>
        <strain evidence="6">CGMCC 1.10119</strain>
    </source>
</reference>
<feature type="domain" description="DUF7345" evidence="4">
    <location>
        <begin position="60"/>
        <end position="193"/>
    </location>
</feature>
<dbReference type="Pfam" id="PF24034">
    <property type="entry name" value="DUF7343"/>
    <property type="match status" value="1"/>
</dbReference>
<feature type="region of interest" description="Disordered" evidence="1">
    <location>
        <begin position="27"/>
        <end position="50"/>
    </location>
</feature>
<evidence type="ECO:0000256" key="1">
    <source>
        <dbReference type="SAM" id="MobiDB-lite"/>
    </source>
</evidence>
<evidence type="ECO:0000259" key="3">
    <source>
        <dbReference type="Pfam" id="PF24034"/>
    </source>
</evidence>
<evidence type="ECO:0000259" key="4">
    <source>
        <dbReference type="Pfam" id="PF24036"/>
    </source>
</evidence>
<evidence type="ECO:0000313" key="5">
    <source>
        <dbReference type="EMBL" id="SDL99051.1"/>
    </source>
</evidence>
<dbReference type="SUPFAM" id="SSF46785">
    <property type="entry name" value="Winged helix' DNA-binding domain"/>
    <property type="match status" value="1"/>
</dbReference>
<dbReference type="EMBL" id="FNHL01000001">
    <property type="protein sequence ID" value="SDL99051.1"/>
    <property type="molecule type" value="Genomic_DNA"/>
</dbReference>
<feature type="compositionally biased region" description="Polar residues" evidence="1">
    <location>
        <begin position="33"/>
        <end position="50"/>
    </location>
</feature>
<accession>A0A1G9PKM6</accession>
<keyword evidence="2" id="KW-0812">Transmembrane</keyword>
<dbReference type="Pfam" id="PF24036">
    <property type="entry name" value="DUF7345"/>
    <property type="match status" value="1"/>
</dbReference>
<dbReference type="STRING" id="660521.SAMN04487949_0421"/>
<keyword evidence="2" id="KW-0472">Membrane</keyword>
<sequence length="384" mass="40937">MRHAALAFALLVLVAGVGAPVVAAGAAPDDPTARTSPGSTPLALQQSQSENASVGTDIVIRVAADTNATWEIVTRHPLDSEADVRAFDRLVAELQSGGANSSLDEGTFRNYADLASESTGREMVIRDVQYDGRITDDNSTGVLTMRFTWTDFAERTDGDRLEVRDVFTTPDGGTWFPWLGADQTLRIETPDGYEVQSSFQARNEEGSLVTDGPRDFRSNPVYVVYGPTGGAGGLNGGDGPFGALSPEFLAGVGIAVLLVVAGVWYLRQQDDEIPDAGGADGGEPRDGPAGGAATAVADSESDETDEPEQDLSLLSDEERVEHLLDRNGGRMRQADIVKKTGWSDAKVSQLLSSMADEDRVNKLRIGRENLISLPDEDPRPTDEA</sequence>
<proteinExistence type="predicted"/>
<feature type="domain" description="DUF7343" evidence="3">
    <location>
        <begin position="313"/>
        <end position="374"/>
    </location>
</feature>
<dbReference type="Proteomes" id="UP000199451">
    <property type="component" value="Unassembled WGS sequence"/>
</dbReference>
<dbReference type="InterPro" id="IPR036390">
    <property type="entry name" value="WH_DNA-bd_sf"/>
</dbReference>
<gene>
    <name evidence="5" type="ORF">SAMN04487949_0421</name>
</gene>
<evidence type="ECO:0000256" key="2">
    <source>
        <dbReference type="SAM" id="Phobius"/>
    </source>
</evidence>
<organism evidence="5 6">
    <name type="scientific">Halogranum gelatinilyticum</name>
    <dbReference type="NCBI Taxonomy" id="660521"/>
    <lineage>
        <taxon>Archaea</taxon>
        <taxon>Methanobacteriati</taxon>
        <taxon>Methanobacteriota</taxon>
        <taxon>Stenosarchaea group</taxon>
        <taxon>Halobacteria</taxon>
        <taxon>Halobacteriales</taxon>
        <taxon>Haloferacaceae</taxon>
    </lineage>
</organism>
<feature type="compositionally biased region" description="Acidic residues" evidence="1">
    <location>
        <begin position="299"/>
        <end position="309"/>
    </location>
</feature>
<dbReference type="InterPro" id="IPR055767">
    <property type="entry name" value="DUF7343"/>
</dbReference>
<dbReference type="InterPro" id="IPR055769">
    <property type="entry name" value="DUF7345"/>
</dbReference>
<evidence type="ECO:0000313" key="6">
    <source>
        <dbReference type="Proteomes" id="UP000199451"/>
    </source>
</evidence>
<name>A0A1G9PKM6_9EURY</name>
<keyword evidence="6" id="KW-1185">Reference proteome</keyword>
<protein>
    <recommendedName>
        <fullName evidence="7">IclR helix-turn-helix domain-containing protein</fullName>
    </recommendedName>
</protein>
<dbReference type="OrthoDB" id="147932at2157"/>